<dbReference type="HOGENOM" id="CLU_2195323_0_0_11"/>
<keyword evidence="3" id="KW-1185">Reference proteome</keyword>
<dbReference type="Proteomes" id="UP000000844">
    <property type="component" value="Chromosome"/>
</dbReference>
<accession>D3Q970</accession>
<dbReference type="RefSeq" id="WP_013016250.1">
    <property type="nucleotide sequence ID" value="NC_013947.1"/>
</dbReference>
<feature type="region of interest" description="Disordered" evidence="1">
    <location>
        <begin position="26"/>
        <end position="49"/>
    </location>
</feature>
<dbReference type="KEGG" id="sna:Snas_0969"/>
<organism evidence="2 3">
    <name type="scientific">Stackebrandtia nassauensis (strain DSM 44728 / CIP 108903 / NRRL B-16338 / NBRC 102104 / LLR-40K-21)</name>
    <dbReference type="NCBI Taxonomy" id="446470"/>
    <lineage>
        <taxon>Bacteria</taxon>
        <taxon>Bacillati</taxon>
        <taxon>Actinomycetota</taxon>
        <taxon>Actinomycetes</taxon>
        <taxon>Glycomycetales</taxon>
        <taxon>Glycomycetaceae</taxon>
        <taxon>Stackebrandtia</taxon>
    </lineage>
</organism>
<name>D3Q970_STANL</name>
<dbReference type="STRING" id="446470.Snas_0969"/>
<dbReference type="EMBL" id="CP001778">
    <property type="protein sequence ID" value="ADD40679.1"/>
    <property type="molecule type" value="Genomic_DNA"/>
</dbReference>
<evidence type="ECO:0000256" key="1">
    <source>
        <dbReference type="SAM" id="MobiDB-lite"/>
    </source>
</evidence>
<gene>
    <name evidence="2" type="ordered locus">Snas_0969</name>
</gene>
<evidence type="ECO:0000313" key="2">
    <source>
        <dbReference type="EMBL" id="ADD40679.1"/>
    </source>
</evidence>
<proteinExistence type="predicted"/>
<reference evidence="2 3" key="1">
    <citation type="journal article" date="2009" name="Stand. Genomic Sci.">
        <title>Complete genome sequence of Stackebrandtia nassauensis type strain (LLR-40K-21).</title>
        <authorList>
            <person name="Munk C."/>
            <person name="Lapidus A."/>
            <person name="Copeland A."/>
            <person name="Jando M."/>
            <person name="Mayilraj S."/>
            <person name="Glavina Del Rio T."/>
            <person name="Nolan M."/>
            <person name="Chen F."/>
            <person name="Lucas S."/>
            <person name="Tice H."/>
            <person name="Cheng J.F."/>
            <person name="Han C."/>
            <person name="Detter J.C."/>
            <person name="Bruce D."/>
            <person name="Goodwin L."/>
            <person name="Chain P."/>
            <person name="Pitluck S."/>
            <person name="Goker M."/>
            <person name="Ovchinikova G."/>
            <person name="Pati A."/>
            <person name="Ivanova N."/>
            <person name="Mavromatis K."/>
            <person name="Chen A."/>
            <person name="Palaniappan K."/>
            <person name="Land M."/>
            <person name="Hauser L."/>
            <person name="Chang Y.J."/>
            <person name="Jeffries C.D."/>
            <person name="Bristow J."/>
            <person name="Eisen J.A."/>
            <person name="Markowitz V."/>
            <person name="Hugenholtz P."/>
            <person name="Kyrpides N.C."/>
            <person name="Klenk H.P."/>
        </authorList>
    </citation>
    <scope>NUCLEOTIDE SEQUENCE [LARGE SCALE GENOMIC DNA]</scope>
    <source>
        <strain evidence="3">DSM 44728 / CIP 108903 / NRRL B-16338 / NBRC 102104 / LLR-40K-21</strain>
    </source>
</reference>
<sequence>MTISLIFAGLGIAFSVLGAALSIRTSRRSEDVDTEGASEETGPAPKLSGSLNAAADQLEDAIDVFAAEYGQHHPADVNGEAARRVFARLATVTSDLKALRGNGSVVTS</sequence>
<evidence type="ECO:0000313" key="3">
    <source>
        <dbReference type="Proteomes" id="UP000000844"/>
    </source>
</evidence>
<protein>
    <submittedName>
        <fullName evidence="2">Uncharacterized protein</fullName>
    </submittedName>
</protein>
<dbReference type="AlphaFoldDB" id="D3Q970"/>